<evidence type="ECO:0000313" key="1">
    <source>
        <dbReference type="EMBL" id="KIO23805.1"/>
    </source>
</evidence>
<dbReference type="HOGENOM" id="CLU_2374311_0_0_1"/>
<evidence type="ECO:0000313" key="2">
    <source>
        <dbReference type="Proteomes" id="UP000054248"/>
    </source>
</evidence>
<accession>A0A0C3Q4E7</accession>
<protein>
    <submittedName>
        <fullName evidence="1">Uncharacterized protein</fullName>
    </submittedName>
</protein>
<gene>
    <name evidence="1" type="ORF">M407DRAFT_26734</name>
</gene>
<keyword evidence="2" id="KW-1185">Reference proteome</keyword>
<name>A0A0C3Q4E7_9AGAM</name>
<organism evidence="1 2">
    <name type="scientific">Tulasnella calospora MUT 4182</name>
    <dbReference type="NCBI Taxonomy" id="1051891"/>
    <lineage>
        <taxon>Eukaryota</taxon>
        <taxon>Fungi</taxon>
        <taxon>Dikarya</taxon>
        <taxon>Basidiomycota</taxon>
        <taxon>Agaricomycotina</taxon>
        <taxon>Agaricomycetes</taxon>
        <taxon>Cantharellales</taxon>
        <taxon>Tulasnellaceae</taxon>
        <taxon>Tulasnella</taxon>
    </lineage>
</organism>
<dbReference type="EMBL" id="KN823075">
    <property type="protein sequence ID" value="KIO23805.1"/>
    <property type="molecule type" value="Genomic_DNA"/>
</dbReference>
<dbReference type="Proteomes" id="UP000054248">
    <property type="component" value="Unassembled WGS sequence"/>
</dbReference>
<reference evidence="1 2" key="1">
    <citation type="submission" date="2014-04" db="EMBL/GenBank/DDBJ databases">
        <authorList>
            <consortium name="DOE Joint Genome Institute"/>
            <person name="Kuo A."/>
            <person name="Girlanda M."/>
            <person name="Perotto S."/>
            <person name="Kohler A."/>
            <person name="Nagy L.G."/>
            <person name="Floudas D."/>
            <person name="Copeland A."/>
            <person name="Barry K.W."/>
            <person name="Cichocki N."/>
            <person name="Veneault-Fourrey C."/>
            <person name="LaButti K."/>
            <person name="Lindquist E.A."/>
            <person name="Lipzen A."/>
            <person name="Lundell T."/>
            <person name="Morin E."/>
            <person name="Murat C."/>
            <person name="Sun H."/>
            <person name="Tunlid A."/>
            <person name="Henrissat B."/>
            <person name="Grigoriev I.V."/>
            <person name="Hibbett D.S."/>
            <person name="Martin F."/>
            <person name="Nordberg H.P."/>
            <person name="Cantor M.N."/>
            <person name="Hua S.X."/>
        </authorList>
    </citation>
    <scope>NUCLEOTIDE SEQUENCE [LARGE SCALE GENOMIC DNA]</scope>
    <source>
        <strain evidence="1 2">MUT 4182</strain>
    </source>
</reference>
<proteinExistence type="predicted"/>
<reference evidence="2" key="2">
    <citation type="submission" date="2015-01" db="EMBL/GenBank/DDBJ databases">
        <title>Evolutionary Origins and Diversification of the Mycorrhizal Mutualists.</title>
        <authorList>
            <consortium name="DOE Joint Genome Institute"/>
            <consortium name="Mycorrhizal Genomics Consortium"/>
            <person name="Kohler A."/>
            <person name="Kuo A."/>
            <person name="Nagy L.G."/>
            <person name="Floudas D."/>
            <person name="Copeland A."/>
            <person name="Barry K.W."/>
            <person name="Cichocki N."/>
            <person name="Veneault-Fourrey C."/>
            <person name="LaButti K."/>
            <person name="Lindquist E.A."/>
            <person name="Lipzen A."/>
            <person name="Lundell T."/>
            <person name="Morin E."/>
            <person name="Murat C."/>
            <person name="Riley R."/>
            <person name="Ohm R."/>
            <person name="Sun H."/>
            <person name="Tunlid A."/>
            <person name="Henrissat B."/>
            <person name="Grigoriev I.V."/>
            <person name="Hibbett D.S."/>
            <person name="Martin F."/>
        </authorList>
    </citation>
    <scope>NUCLEOTIDE SEQUENCE [LARGE SCALE GENOMIC DNA]</scope>
    <source>
        <strain evidence="2">MUT 4182</strain>
    </source>
</reference>
<dbReference type="AlphaFoldDB" id="A0A0C3Q4E7"/>
<sequence>MSLLTSLRQVCLCFFRAIYLSPFHVSQQAVGVSLIAPQSVTEKYPELQESIDSVQASICPINWLCIFFPWLCWPWFPWVFYVSATFKSLSATIAP</sequence>